<keyword evidence="4" id="KW-1185">Reference proteome</keyword>
<protein>
    <recommendedName>
        <fullName evidence="2">TIR domain-containing protein</fullName>
    </recommendedName>
</protein>
<evidence type="ECO:0000259" key="2">
    <source>
        <dbReference type="PROSITE" id="PS50104"/>
    </source>
</evidence>
<reference evidence="3" key="1">
    <citation type="submission" date="2023-03" db="EMBL/GenBank/DDBJ databases">
        <title>Chromosome-scale reference genome and RAD-based genetic map of yellow starthistle (Centaurea solstitialis) reveal putative structural variation and QTLs associated with invader traits.</title>
        <authorList>
            <person name="Reatini B."/>
            <person name="Cang F.A."/>
            <person name="Jiang Q."/>
            <person name="Mckibben M.T.W."/>
            <person name="Barker M.S."/>
            <person name="Rieseberg L.H."/>
            <person name="Dlugosch K.M."/>
        </authorList>
    </citation>
    <scope>NUCLEOTIDE SEQUENCE</scope>
    <source>
        <strain evidence="3">CAN-66</strain>
        <tissue evidence="3">Leaf</tissue>
    </source>
</reference>
<dbReference type="EMBL" id="JARYMX010000004">
    <property type="protein sequence ID" value="KAJ9551413.1"/>
    <property type="molecule type" value="Genomic_DNA"/>
</dbReference>
<dbReference type="Pfam" id="PF01582">
    <property type="entry name" value="TIR"/>
    <property type="match status" value="1"/>
</dbReference>
<dbReference type="PANTHER" id="PTHR32009">
    <property type="entry name" value="TMV RESISTANCE PROTEIN N-LIKE"/>
    <property type="match status" value="1"/>
</dbReference>
<comment type="caution">
    <text evidence="3">The sequence shown here is derived from an EMBL/GenBank/DDBJ whole genome shotgun (WGS) entry which is preliminary data.</text>
</comment>
<organism evidence="3 4">
    <name type="scientific">Centaurea solstitialis</name>
    <name type="common">yellow star-thistle</name>
    <dbReference type="NCBI Taxonomy" id="347529"/>
    <lineage>
        <taxon>Eukaryota</taxon>
        <taxon>Viridiplantae</taxon>
        <taxon>Streptophyta</taxon>
        <taxon>Embryophyta</taxon>
        <taxon>Tracheophyta</taxon>
        <taxon>Spermatophyta</taxon>
        <taxon>Magnoliopsida</taxon>
        <taxon>eudicotyledons</taxon>
        <taxon>Gunneridae</taxon>
        <taxon>Pentapetalae</taxon>
        <taxon>asterids</taxon>
        <taxon>campanulids</taxon>
        <taxon>Asterales</taxon>
        <taxon>Asteraceae</taxon>
        <taxon>Carduoideae</taxon>
        <taxon>Cardueae</taxon>
        <taxon>Centaureinae</taxon>
        <taxon>Centaurea</taxon>
    </lineage>
</organism>
<dbReference type="InterPro" id="IPR035897">
    <property type="entry name" value="Toll_tir_struct_dom_sf"/>
</dbReference>
<dbReference type="AlphaFoldDB" id="A0AA38SZA3"/>
<dbReference type="PANTHER" id="PTHR32009:SF133">
    <property type="entry name" value="TIR DOMAIN-CONTAINING PROTEIN"/>
    <property type="match status" value="1"/>
</dbReference>
<sequence>MAASSSAAVKNYDIFLSFRGEDTRNSFTDHLYKKLMDAEINTFRDNEGINIGEELNTKISRAIKESKGSIVVLSPNYATSTWCLDELWLILQQRRDCGHFVIPIFYHVDPFDVRKQNKAFNIQVKVSSRWTQENVNKWKAALTEVADLKGSDILGSMFYD</sequence>
<dbReference type="Gene3D" id="3.40.50.10140">
    <property type="entry name" value="Toll/interleukin-1 receptor homology (TIR) domain"/>
    <property type="match status" value="1"/>
</dbReference>
<dbReference type="FunFam" id="3.40.50.10140:FF:000007">
    <property type="entry name" value="Disease resistance protein (TIR-NBS-LRR class)"/>
    <property type="match status" value="1"/>
</dbReference>
<dbReference type="GO" id="GO:0007165">
    <property type="term" value="P:signal transduction"/>
    <property type="evidence" value="ECO:0007669"/>
    <property type="project" value="InterPro"/>
</dbReference>
<dbReference type="SMART" id="SM00255">
    <property type="entry name" value="TIR"/>
    <property type="match status" value="1"/>
</dbReference>
<dbReference type="Proteomes" id="UP001172457">
    <property type="component" value="Chromosome 4"/>
</dbReference>
<keyword evidence="1" id="KW-0520">NAD</keyword>
<name>A0AA38SZA3_9ASTR</name>
<evidence type="ECO:0000313" key="3">
    <source>
        <dbReference type="EMBL" id="KAJ9551413.1"/>
    </source>
</evidence>
<accession>A0AA38SZA3</accession>
<gene>
    <name evidence="3" type="ORF">OSB04_015458</name>
</gene>
<dbReference type="InterPro" id="IPR000157">
    <property type="entry name" value="TIR_dom"/>
</dbReference>
<proteinExistence type="predicted"/>
<dbReference type="PROSITE" id="PS50104">
    <property type="entry name" value="TIR"/>
    <property type="match status" value="1"/>
</dbReference>
<evidence type="ECO:0000313" key="4">
    <source>
        <dbReference type="Proteomes" id="UP001172457"/>
    </source>
</evidence>
<dbReference type="SUPFAM" id="SSF52200">
    <property type="entry name" value="Toll/Interleukin receptor TIR domain"/>
    <property type="match status" value="1"/>
</dbReference>
<feature type="domain" description="TIR" evidence="2">
    <location>
        <begin position="10"/>
        <end position="160"/>
    </location>
</feature>
<evidence type="ECO:0000256" key="1">
    <source>
        <dbReference type="ARBA" id="ARBA00023027"/>
    </source>
</evidence>